<dbReference type="InterPro" id="IPR028614">
    <property type="entry name" value="GDP_fucose/colitose_synth"/>
</dbReference>
<evidence type="ECO:0000313" key="7">
    <source>
        <dbReference type="EMBL" id="OGK64857.1"/>
    </source>
</evidence>
<dbReference type="InterPro" id="IPR036291">
    <property type="entry name" value="NAD(P)-bd_dom_sf"/>
</dbReference>
<dbReference type="Gene3D" id="3.90.25.10">
    <property type="entry name" value="UDP-galactose 4-epimerase, domain 1"/>
    <property type="match status" value="1"/>
</dbReference>
<comment type="catalytic activity">
    <reaction evidence="5">
        <text>GDP-beta-L-fucose + NADP(+) = GDP-4-dehydro-alpha-D-rhamnose + NADPH + H(+)</text>
        <dbReference type="Rhea" id="RHEA:18885"/>
        <dbReference type="ChEBI" id="CHEBI:15378"/>
        <dbReference type="ChEBI" id="CHEBI:57273"/>
        <dbReference type="ChEBI" id="CHEBI:57783"/>
        <dbReference type="ChEBI" id="CHEBI:57964"/>
        <dbReference type="ChEBI" id="CHEBI:58349"/>
        <dbReference type="EC" id="1.1.1.271"/>
    </reaction>
</comment>
<feature type="domain" description="NAD-dependent epimerase/dehydratase" evidence="6">
    <location>
        <begin position="9"/>
        <end position="231"/>
    </location>
</feature>
<sequence>MLNLKKARILVTGAQGFVGKHLIKQLLDSGIARANIISYPHSRYDLKDYATCLKATKNIDLVFHLAANVGGIYYHTLCPGNLFYDNLIMGANLIEASRINKVTKFVSLGTACSYPERTPVPFKEKNFWNGYPEANNAPYAMAKKALLVMLQAYRKQYHFNGIYLIPVNIYGPGDNFDRENSHVIAALIRRTVEAKQKNLAYLEVWGKPTVTRDFIYVDDAVAAIIQAAIKINHSLPINISSGKEFTIKQVVEIIVRTVGYQGKVVWNKKMPTGQTRRTLSTSKARKELSFRAQTSLRQGLSQTVNWYLKQNK</sequence>
<comment type="function">
    <text evidence="5">Catalyzes the two-step NADP-dependent conversion of GDP-4-dehydro-6-deoxy-D-mannose to GDP-fucose, involving an epimerase and a reductase reaction.</text>
</comment>
<evidence type="ECO:0000256" key="1">
    <source>
        <dbReference type="ARBA" id="ARBA00005959"/>
    </source>
</evidence>
<dbReference type="SUPFAM" id="SSF51735">
    <property type="entry name" value="NAD(P)-binding Rossmann-fold domains"/>
    <property type="match status" value="1"/>
</dbReference>
<dbReference type="Gene3D" id="3.40.50.720">
    <property type="entry name" value="NAD(P)-binding Rossmann-like Domain"/>
    <property type="match status" value="1"/>
</dbReference>
<proteinExistence type="inferred from homology"/>
<feature type="site" description="Important for catalytic activity" evidence="5">
    <location>
        <position position="112"/>
    </location>
</feature>
<comment type="pathway">
    <text evidence="5">Nucleotide-sugar biosynthesis; GDP-L-fucose biosynthesis via de novo pathway; GDP-L-fucose from GDP-alpha-D-mannose: step 2/2.</text>
</comment>
<comment type="similarity">
    <text evidence="1 5">Belongs to the NAD(P)-dependent epimerase/dehydratase family. Fucose synthase subfamily.</text>
</comment>
<evidence type="ECO:0000259" key="6">
    <source>
        <dbReference type="Pfam" id="PF01370"/>
    </source>
</evidence>
<keyword evidence="4 5" id="KW-0413">Isomerase</keyword>
<dbReference type="Pfam" id="PF01370">
    <property type="entry name" value="Epimerase"/>
    <property type="match status" value="1"/>
</dbReference>
<accession>A0A1F7KAG0</accession>
<feature type="binding site" evidence="5">
    <location>
        <position position="212"/>
    </location>
    <ligand>
        <name>substrate</name>
    </ligand>
</feature>
<feature type="binding site" evidence="5">
    <location>
        <position position="182"/>
    </location>
    <ligand>
        <name>NADP(+)</name>
        <dbReference type="ChEBI" id="CHEBI:58349"/>
    </ligand>
</feature>
<comment type="caution">
    <text evidence="5">Lacks conserved residue(s) required for the propagation of feature annotation.</text>
</comment>
<feature type="binding site" evidence="5">
    <location>
        <begin position="13"/>
        <end position="19"/>
    </location>
    <ligand>
        <name>NADP(+)</name>
        <dbReference type="ChEBI" id="CHEBI:58349"/>
    </ligand>
</feature>
<dbReference type="InterPro" id="IPR001509">
    <property type="entry name" value="Epimerase_deHydtase"/>
</dbReference>
<feature type="binding site" evidence="5">
    <location>
        <position position="143"/>
    </location>
    <ligand>
        <name>NADP(+)</name>
        <dbReference type="ChEBI" id="CHEBI:58349"/>
    </ligand>
</feature>
<feature type="site" description="Important for catalytic activity" evidence="5">
    <location>
        <position position="110"/>
    </location>
</feature>
<evidence type="ECO:0000313" key="8">
    <source>
        <dbReference type="Proteomes" id="UP000178450"/>
    </source>
</evidence>
<dbReference type="EC" id="1.1.1.271" evidence="5"/>
<feature type="binding site" evidence="5">
    <location>
        <begin position="166"/>
        <end position="169"/>
    </location>
    <ligand>
        <name>NADP(+)</name>
        <dbReference type="ChEBI" id="CHEBI:58349"/>
    </ligand>
</feature>
<name>A0A1F7KAG0_9BACT</name>
<dbReference type="AlphaFoldDB" id="A0A1F7KAG0"/>
<feature type="binding site" evidence="5">
    <location>
        <position position="190"/>
    </location>
    <ligand>
        <name>substrate</name>
    </ligand>
</feature>
<dbReference type="HAMAP" id="MF_00956">
    <property type="entry name" value="GDP_fucose_synth"/>
    <property type="match status" value="1"/>
</dbReference>
<evidence type="ECO:0000256" key="4">
    <source>
        <dbReference type="ARBA" id="ARBA00023235"/>
    </source>
</evidence>
<feature type="active site" description="Proton donor/acceptor" evidence="5">
    <location>
        <position position="139"/>
    </location>
</feature>
<protein>
    <recommendedName>
        <fullName evidence="5">GDP-L-fucose synthase</fullName>
        <ecNumber evidence="5">1.1.1.271</ecNumber>
    </recommendedName>
    <alternativeName>
        <fullName evidence="5">GDP-4-keto-6-deoxy-D-mannose-3,5-epimerase-4-reductase</fullName>
    </alternativeName>
</protein>
<reference evidence="7 8" key="1">
    <citation type="journal article" date="2016" name="Nat. Commun.">
        <title>Thousands of microbial genomes shed light on interconnected biogeochemical processes in an aquifer system.</title>
        <authorList>
            <person name="Anantharaman K."/>
            <person name="Brown C.T."/>
            <person name="Hug L.A."/>
            <person name="Sharon I."/>
            <person name="Castelle C.J."/>
            <person name="Probst A.J."/>
            <person name="Thomas B.C."/>
            <person name="Singh A."/>
            <person name="Wilkins M.J."/>
            <person name="Karaoz U."/>
            <person name="Brodie E.L."/>
            <person name="Williams K.H."/>
            <person name="Hubbard S.S."/>
            <person name="Banfield J.F."/>
        </authorList>
    </citation>
    <scope>NUCLEOTIDE SEQUENCE [LARGE SCALE GENOMIC DNA]</scope>
</reference>
<dbReference type="GO" id="GO:0050577">
    <property type="term" value="F:GDP-L-fucose synthase activity"/>
    <property type="evidence" value="ECO:0007669"/>
    <property type="project" value="UniProtKB-UniRule"/>
</dbReference>
<keyword evidence="5" id="KW-0511">Multifunctional enzyme</keyword>
<keyword evidence="2 5" id="KW-0521">NADP</keyword>
<dbReference type="GO" id="GO:0070401">
    <property type="term" value="F:NADP+ binding"/>
    <property type="evidence" value="ECO:0007669"/>
    <property type="project" value="UniProtKB-UniRule"/>
</dbReference>
<dbReference type="UniPathway" id="UPA00128">
    <property type="reaction ID" value="UER00191"/>
</dbReference>
<dbReference type="PANTHER" id="PTHR43238:SF1">
    <property type="entry name" value="GDP-L-FUCOSE SYNTHASE"/>
    <property type="match status" value="1"/>
</dbReference>
<comment type="caution">
    <text evidence="7">The sequence shown here is derived from an EMBL/GenBank/DDBJ whole genome shotgun (WGS) entry which is preliminary data.</text>
</comment>
<evidence type="ECO:0000256" key="3">
    <source>
        <dbReference type="ARBA" id="ARBA00023002"/>
    </source>
</evidence>
<evidence type="ECO:0000256" key="5">
    <source>
        <dbReference type="HAMAP-Rule" id="MF_00956"/>
    </source>
</evidence>
<keyword evidence="3 5" id="KW-0560">Oxidoreductase</keyword>
<feature type="binding site" evidence="5">
    <location>
        <position position="205"/>
    </location>
    <ligand>
        <name>substrate</name>
    </ligand>
</feature>
<dbReference type="GO" id="GO:0016853">
    <property type="term" value="F:isomerase activity"/>
    <property type="evidence" value="ECO:0007669"/>
    <property type="project" value="UniProtKB-KW"/>
</dbReference>
<dbReference type="PANTHER" id="PTHR43238">
    <property type="entry name" value="GDP-L-FUCOSE SYNTHASE"/>
    <property type="match status" value="1"/>
</dbReference>
<dbReference type="PROSITE" id="PS00061">
    <property type="entry name" value="ADH_SHORT"/>
    <property type="match status" value="1"/>
</dbReference>
<dbReference type="EMBL" id="MGBG01000013">
    <property type="protein sequence ID" value="OGK64857.1"/>
    <property type="molecule type" value="Genomic_DNA"/>
</dbReference>
<organism evidence="7 8">
    <name type="scientific">Candidatus Roizmanbacteria bacterium RIFOXYA1_FULL_41_12</name>
    <dbReference type="NCBI Taxonomy" id="1802082"/>
    <lineage>
        <taxon>Bacteria</taxon>
        <taxon>Candidatus Roizmaniibacteriota</taxon>
    </lineage>
</organism>
<dbReference type="GO" id="GO:0042351">
    <property type="term" value="P:'de novo' GDP-L-fucose biosynthetic process"/>
    <property type="evidence" value="ECO:0007669"/>
    <property type="project" value="UniProtKB-UniRule"/>
</dbReference>
<dbReference type="InterPro" id="IPR020904">
    <property type="entry name" value="Sc_DH/Rdtase_CS"/>
</dbReference>
<dbReference type="Proteomes" id="UP000178450">
    <property type="component" value="Unassembled WGS sequence"/>
</dbReference>
<evidence type="ECO:0000256" key="2">
    <source>
        <dbReference type="ARBA" id="ARBA00022857"/>
    </source>
</evidence>
<gene>
    <name evidence="5" type="primary">fcl</name>
    <name evidence="7" type="ORF">A2209_04105</name>
</gene>